<evidence type="ECO:0000313" key="2">
    <source>
        <dbReference type="Proteomes" id="UP000265520"/>
    </source>
</evidence>
<comment type="caution">
    <text evidence="1">The sequence shown here is derived from an EMBL/GenBank/DDBJ whole genome shotgun (WGS) entry which is preliminary data.</text>
</comment>
<protein>
    <submittedName>
        <fullName evidence="1">Uncharacterized protein</fullName>
    </submittedName>
</protein>
<accession>A0A392MVP1</accession>
<proteinExistence type="predicted"/>
<reference evidence="1 2" key="1">
    <citation type="journal article" date="2018" name="Front. Plant Sci.">
        <title>Red Clover (Trifolium pratense) and Zigzag Clover (T. medium) - A Picture of Genomic Similarities and Differences.</title>
        <authorList>
            <person name="Dluhosova J."/>
            <person name="Istvanek J."/>
            <person name="Nedelnik J."/>
            <person name="Repkova J."/>
        </authorList>
    </citation>
    <scope>NUCLEOTIDE SEQUENCE [LARGE SCALE GENOMIC DNA]</scope>
    <source>
        <strain evidence="2">cv. 10/8</strain>
        <tissue evidence="1">Leaf</tissue>
    </source>
</reference>
<evidence type="ECO:0000313" key="1">
    <source>
        <dbReference type="EMBL" id="MCH91362.1"/>
    </source>
</evidence>
<dbReference type="AlphaFoldDB" id="A0A392MVP1"/>
<keyword evidence="2" id="KW-1185">Reference proteome</keyword>
<dbReference type="EMBL" id="LXQA010020260">
    <property type="protein sequence ID" value="MCH91362.1"/>
    <property type="molecule type" value="Genomic_DNA"/>
</dbReference>
<dbReference type="Proteomes" id="UP000265520">
    <property type="component" value="Unassembled WGS sequence"/>
</dbReference>
<name>A0A392MVP1_9FABA</name>
<sequence length="276" mass="30884">WIQTTDEQALLKEEVRSQQIHVLSTKALDRKLGGTGKEIQAACCSVVVPPLPKSPDLAFTNPHVVNDSVLSAEPWEPPDEGLVAAEYPQSKPVRITPSMVVEELRKLQRVVAATPSSDIDSIVVARSWTETSDIELLARAMGWLLKKPPWHQDYPVIVSIRKVLETTRTIWVIAAIFIGVRRHSRVTQHEAPSWILPAVAMGSHVLVNIQELEQEFAWYGLLNLLMEKLKWGVSWSPTLKALNKREGLNLITCNSRTVGLASKAQREGAFCEEIYK</sequence>
<organism evidence="1 2">
    <name type="scientific">Trifolium medium</name>
    <dbReference type="NCBI Taxonomy" id="97028"/>
    <lineage>
        <taxon>Eukaryota</taxon>
        <taxon>Viridiplantae</taxon>
        <taxon>Streptophyta</taxon>
        <taxon>Embryophyta</taxon>
        <taxon>Tracheophyta</taxon>
        <taxon>Spermatophyta</taxon>
        <taxon>Magnoliopsida</taxon>
        <taxon>eudicotyledons</taxon>
        <taxon>Gunneridae</taxon>
        <taxon>Pentapetalae</taxon>
        <taxon>rosids</taxon>
        <taxon>fabids</taxon>
        <taxon>Fabales</taxon>
        <taxon>Fabaceae</taxon>
        <taxon>Papilionoideae</taxon>
        <taxon>50 kb inversion clade</taxon>
        <taxon>NPAAA clade</taxon>
        <taxon>Hologalegina</taxon>
        <taxon>IRL clade</taxon>
        <taxon>Trifolieae</taxon>
        <taxon>Trifolium</taxon>
    </lineage>
</organism>
<feature type="non-terminal residue" evidence="1">
    <location>
        <position position="1"/>
    </location>
</feature>